<dbReference type="InterPro" id="IPR029021">
    <property type="entry name" value="Prot-tyrosine_phosphatase-like"/>
</dbReference>
<dbReference type="PROSITE" id="PS50056">
    <property type="entry name" value="TYR_PHOSPHATASE_2"/>
    <property type="match status" value="1"/>
</dbReference>
<dbReference type="SUPFAM" id="SSF52799">
    <property type="entry name" value="(Phosphotyrosine protein) phosphatases II"/>
    <property type="match status" value="1"/>
</dbReference>
<protein>
    <recommendedName>
        <fullName evidence="1">Tyrosine specific protein phosphatases domain-containing protein</fullName>
    </recommendedName>
</protein>
<evidence type="ECO:0000313" key="2">
    <source>
        <dbReference type="EMBL" id="UPT20750.1"/>
    </source>
</evidence>
<keyword evidence="3" id="KW-1185">Reference proteome</keyword>
<dbReference type="InterPro" id="IPR000387">
    <property type="entry name" value="Tyr_Pase_dom"/>
</dbReference>
<reference evidence="2 3" key="1">
    <citation type="submission" date="2020-04" db="EMBL/GenBank/DDBJ databases">
        <title>Thermobifida alba genome sequencing and assembly.</title>
        <authorList>
            <person name="Luzics S."/>
            <person name="Horvath B."/>
            <person name="Nagy I."/>
            <person name="Toth A."/>
            <person name="Nagy I."/>
            <person name="Kukolya J."/>
        </authorList>
    </citation>
    <scope>NUCLEOTIDE SEQUENCE [LARGE SCALE GENOMIC DNA]</scope>
    <source>
        <strain evidence="2 3">DSM 43795</strain>
    </source>
</reference>
<dbReference type="RefSeq" id="WP_248593036.1">
    <property type="nucleotide sequence ID" value="NZ_BAABEB010000012.1"/>
</dbReference>
<accession>A0ABY4L395</accession>
<name>A0ABY4L395_THEAE</name>
<sequence length="369" mass="38687">MAWAWGTWDAVWDRVAGAMVGGAVAPLLVGERAQTEAEYLAGVGGRVAGALRGLADDADSVGAGGPERRWMRAVRLSAVRGEPPPGAGRRGEHPALVGWRAVVETPAPPLDPARGVFPCSQLVAAVRAAHERGGAAAARYAGALAGAGWGVSGIPLAAQRELAATVPPRTLVTAALVAARGDAPEEWPQRRTQVVPGLDRENRRSFAVPHPHDPGVVLCTMEYVRDSADAGAVVSLCRMGTGDQPAHLGPQDVVEVWLHDRPGANRNLHFVLDEAARTVARLRAEGRRVLLHCAACQSRTPAVAARYASVSRGVDVVEALREIISTVAGHLDNPELSRAAAALDGVDLADPRAVLFPGGMPELTRTPRI</sequence>
<organism evidence="2 3">
    <name type="scientific">Thermobifida alba</name>
    <name type="common">Thermomonospora alba</name>
    <dbReference type="NCBI Taxonomy" id="53522"/>
    <lineage>
        <taxon>Bacteria</taxon>
        <taxon>Bacillati</taxon>
        <taxon>Actinomycetota</taxon>
        <taxon>Actinomycetes</taxon>
        <taxon>Streptosporangiales</taxon>
        <taxon>Nocardiopsidaceae</taxon>
        <taxon>Thermobifida</taxon>
    </lineage>
</organism>
<gene>
    <name evidence="2" type="ORF">FOF52_07085</name>
</gene>
<dbReference type="Gene3D" id="3.90.190.10">
    <property type="entry name" value="Protein tyrosine phosphatase superfamily"/>
    <property type="match status" value="1"/>
</dbReference>
<evidence type="ECO:0000313" key="3">
    <source>
        <dbReference type="Proteomes" id="UP000832041"/>
    </source>
</evidence>
<evidence type="ECO:0000259" key="1">
    <source>
        <dbReference type="PROSITE" id="PS50056"/>
    </source>
</evidence>
<proteinExistence type="predicted"/>
<feature type="domain" description="Tyrosine specific protein phosphatases" evidence="1">
    <location>
        <begin position="273"/>
        <end position="338"/>
    </location>
</feature>
<dbReference type="Proteomes" id="UP000832041">
    <property type="component" value="Chromosome"/>
</dbReference>
<dbReference type="EMBL" id="CP051627">
    <property type="protein sequence ID" value="UPT20750.1"/>
    <property type="molecule type" value="Genomic_DNA"/>
</dbReference>